<dbReference type="PROSITE" id="PS51021">
    <property type="entry name" value="BAR"/>
    <property type="match status" value="1"/>
</dbReference>
<dbReference type="PROSITE" id="PS50002">
    <property type="entry name" value="SH3"/>
    <property type="match status" value="1"/>
</dbReference>
<feature type="domain" description="SH3" evidence="7">
    <location>
        <begin position="486"/>
        <end position="552"/>
    </location>
</feature>
<evidence type="ECO:0000259" key="8">
    <source>
        <dbReference type="PROSITE" id="PS51021"/>
    </source>
</evidence>
<evidence type="ECO:0000256" key="1">
    <source>
        <dbReference type="ARBA" id="ARBA00004496"/>
    </source>
</evidence>
<feature type="compositionally biased region" description="Pro residues" evidence="6">
    <location>
        <begin position="389"/>
        <end position="398"/>
    </location>
</feature>
<organism evidence="9 10">
    <name type="scientific">Tegillarca granosa</name>
    <name type="common">Malaysian cockle</name>
    <name type="synonym">Anadara granosa</name>
    <dbReference type="NCBI Taxonomy" id="220873"/>
    <lineage>
        <taxon>Eukaryota</taxon>
        <taxon>Metazoa</taxon>
        <taxon>Spiralia</taxon>
        <taxon>Lophotrochozoa</taxon>
        <taxon>Mollusca</taxon>
        <taxon>Bivalvia</taxon>
        <taxon>Autobranchia</taxon>
        <taxon>Pteriomorphia</taxon>
        <taxon>Arcoida</taxon>
        <taxon>Arcoidea</taxon>
        <taxon>Arcidae</taxon>
        <taxon>Tegillarca</taxon>
    </lineage>
</organism>
<dbReference type="Pfam" id="PF14604">
    <property type="entry name" value="SH3_9"/>
    <property type="match status" value="1"/>
</dbReference>
<keyword evidence="2 4" id="KW-0728">SH3 domain</keyword>
<evidence type="ECO:0000256" key="4">
    <source>
        <dbReference type="PROSITE-ProRule" id="PRU00192"/>
    </source>
</evidence>
<accession>A0ABQ9ENI9</accession>
<dbReference type="Gene3D" id="2.30.30.40">
    <property type="entry name" value="SH3 Domains"/>
    <property type="match status" value="1"/>
</dbReference>
<feature type="compositionally biased region" description="Basic and acidic residues" evidence="6">
    <location>
        <begin position="424"/>
        <end position="438"/>
    </location>
</feature>
<name>A0ABQ9ENI9_TEGGR</name>
<feature type="compositionally biased region" description="Acidic residues" evidence="6">
    <location>
        <begin position="439"/>
        <end position="450"/>
    </location>
</feature>
<dbReference type="SMART" id="SM00326">
    <property type="entry name" value="SH3"/>
    <property type="match status" value="1"/>
</dbReference>
<dbReference type="Gene3D" id="1.20.1270.60">
    <property type="entry name" value="Arfaptin homology (AH) domain/BAR domain"/>
    <property type="match status" value="1"/>
</dbReference>
<dbReference type="PANTHER" id="PTHR46514:SF3">
    <property type="entry name" value="AMPHIPHYSIN"/>
    <property type="match status" value="1"/>
</dbReference>
<keyword evidence="3" id="KW-0963">Cytoplasm</keyword>
<evidence type="ECO:0000259" key="7">
    <source>
        <dbReference type="PROSITE" id="PS50002"/>
    </source>
</evidence>
<dbReference type="PANTHER" id="PTHR46514">
    <property type="entry name" value="AMPHIPHYSIN"/>
    <property type="match status" value="1"/>
</dbReference>
<dbReference type="Proteomes" id="UP001217089">
    <property type="component" value="Unassembled WGS sequence"/>
</dbReference>
<dbReference type="EMBL" id="JARBDR010000793">
    <property type="protein sequence ID" value="KAJ8306814.1"/>
    <property type="molecule type" value="Genomic_DNA"/>
</dbReference>
<dbReference type="InterPro" id="IPR001452">
    <property type="entry name" value="SH3_domain"/>
</dbReference>
<feature type="compositionally biased region" description="Basic and acidic residues" evidence="6">
    <location>
        <begin position="458"/>
        <end position="472"/>
    </location>
</feature>
<comment type="caution">
    <text evidence="9">The sequence shown here is derived from an EMBL/GenBank/DDBJ whole genome shotgun (WGS) entry which is preliminary data.</text>
</comment>
<feature type="compositionally biased region" description="Basic and acidic residues" evidence="6">
    <location>
        <begin position="360"/>
        <end position="379"/>
    </location>
</feature>
<gene>
    <name evidence="9" type="ORF">KUTeg_014898</name>
</gene>
<dbReference type="InterPro" id="IPR036028">
    <property type="entry name" value="SH3-like_dom_sf"/>
</dbReference>
<feature type="region of interest" description="Disordered" evidence="6">
    <location>
        <begin position="269"/>
        <end position="497"/>
    </location>
</feature>
<evidence type="ECO:0000256" key="2">
    <source>
        <dbReference type="ARBA" id="ARBA00022443"/>
    </source>
</evidence>
<evidence type="ECO:0008006" key="11">
    <source>
        <dbReference type="Google" id="ProtNLM"/>
    </source>
</evidence>
<comment type="subcellular location">
    <subcellularLocation>
        <location evidence="1">Cytoplasm</location>
    </subcellularLocation>
</comment>
<dbReference type="InterPro" id="IPR004148">
    <property type="entry name" value="BAR_dom"/>
</dbReference>
<dbReference type="InterPro" id="IPR003005">
    <property type="entry name" value="Amphiphysin"/>
</dbReference>
<dbReference type="PRINTS" id="PR01251">
    <property type="entry name" value="AMPHIPHYSIN"/>
</dbReference>
<proteinExistence type="predicted"/>
<dbReference type="SUPFAM" id="SSF103657">
    <property type="entry name" value="BAR/IMD domain-like"/>
    <property type="match status" value="1"/>
</dbReference>
<feature type="compositionally biased region" description="Basic and acidic residues" evidence="6">
    <location>
        <begin position="344"/>
        <end position="353"/>
    </location>
</feature>
<reference evidence="9 10" key="1">
    <citation type="submission" date="2022-12" db="EMBL/GenBank/DDBJ databases">
        <title>Chromosome-level genome of Tegillarca granosa.</title>
        <authorList>
            <person name="Kim J."/>
        </authorList>
    </citation>
    <scope>NUCLEOTIDE SEQUENCE [LARGE SCALE GENOMIC DNA]</scope>
    <source>
        <strain evidence="9">Teg-2019</strain>
        <tissue evidence="9">Adductor muscle</tissue>
    </source>
</reference>
<evidence type="ECO:0000256" key="6">
    <source>
        <dbReference type="SAM" id="MobiDB-lite"/>
    </source>
</evidence>
<feature type="coiled-coil region" evidence="5">
    <location>
        <begin position="157"/>
        <end position="191"/>
    </location>
</feature>
<evidence type="ECO:0000256" key="5">
    <source>
        <dbReference type="SAM" id="Coils"/>
    </source>
</evidence>
<keyword evidence="5" id="KW-0175">Coiled coil</keyword>
<dbReference type="Pfam" id="PF03114">
    <property type="entry name" value="BAR"/>
    <property type="match status" value="1"/>
</dbReference>
<evidence type="ECO:0000313" key="10">
    <source>
        <dbReference type="Proteomes" id="UP001217089"/>
    </source>
</evidence>
<feature type="domain" description="BAR" evidence="8">
    <location>
        <begin position="29"/>
        <end position="248"/>
    </location>
</feature>
<feature type="compositionally biased region" description="Polar residues" evidence="6">
    <location>
        <begin position="291"/>
        <end position="310"/>
    </location>
</feature>
<sequence>MNRNMAEHSKGGGIFTKSLKKLNRTKTKVLQNLGKAEKTSDERFDEHVHKLERQQDVAHRFQKELRNYINCAKAMHAASKTFYATLIDTYEQDWKDETIMRESLQQLEIMWMDYVQKLQEQVQDPLTAYIGHMPPLKAKISKRGRKLVDFDNTRHNLDVLQNAKKKDEVKIHKAEEELEESKKIYEHLNNELHSDLPDFYNSRVNFYASTFRNLFSTENIFHGELGKLTDAMGNISEKLAKEHESDVYKPRPISKSYAASEYVTLLETTRSNDETVVNGHPDPSDHHGNSGYESGTGTDSPVRTPTSPMNGMNGDLANDSSDTDHLNTSHDESPVYENSVSLSSKKDEEKESEPSSSQQKVDETKTESQTEEPKLNGDMDDKEEEGVPDYPPPQPPTEEPAYSLATQVKTNTQDDEYTMPYYDKVPDGAHKNMVQKDDEKDDDVEDEDNVYEVPKSNKPVDDESKEEEKEPTTPEPEPEPEKLPPGSLYTVQATHPYKGEDVDELTFEAGELIYVIEFENPDDQDDGWLMGIKKSDDKKGVFPENFTKRISGGLKPSA</sequence>
<dbReference type="SMART" id="SM00721">
    <property type="entry name" value="BAR"/>
    <property type="match status" value="1"/>
</dbReference>
<protein>
    <recommendedName>
        <fullName evidence="11">Amphiphysin</fullName>
    </recommendedName>
</protein>
<evidence type="ECO:0000256" key="3">
    <source>
        <dbReference type="ARBA" id="ARBA00022490"/>
    </source>
</evidence>
<dbReference type="CDD" id="cd11790">
    <property type="entry name" value="SH3_Amphiphysin"/>
    <property type="match status" value="1"/>
</dbReference>
<dbReference type="InterPro" id="IPR027267">
    <property type="entry name" value="AH/BAR_dom_sf"/>
</dbReference>
<dbReference type="SUPFAM" id="SSF50044">
    <property type="entry name" value="SH3-domain"/>
    <property type="match status" value="1"/>
</dbReference>
<feature type="compositionally biased region" description="Basic and acidic residues" evidence="6">
    <location>
        <begin position="322"/>
        <end position="333"/>
    </location>
</feature>
<evidence type="ECO:0000313" key="9">
    <source>
        <dbReference type="EMBL" id="KAJ8306814.1"/>
    </source>
</evidence>
<keyword evidence="10" id="KW-1185">Reference proteome</keyword>